<comment type="subcellular location">
    <subcellularLocation>
        <location evidence="1">Membrane</location>
    </subcellularLocation>
</comment>
<evidence type="ECO:0000313" key="7">
    <source>
        <dbReference type="Proteomes" id="UP000038010"/>
    </source>
</evidence>
<dbReference type="GeneID" id="28742293"/>
<keyword evidence="7" id="KW-1185">Reference proteome</keyword>
<protein>
    <recommendedName>
        <fullName evidence="8">Microsomal glutathione S-transferase 3</fullName>
    </recommendedName>
</protein>
<keyword evidence="2 5" id="KW-0812">Transmembrane</keyword>
<dbReference type="AlphaFoldDB" id="A0A0N0NP31"/>
<dbReference type="Proteomes" id="UP000038010">
    <property type="component" value="Unassembled WGS sequence"/>
</dbReference>
<evidence type="ECO:0000256" key="2">
    <source>
        <dbReference type="ARBA" id="ARBA00022692"/>
    </source>
</evidence>
<dbReference type="OrthoDB" id="2122304at2759"/>
<dbReference type="Gene3D" id="1.20.120.550">
    <property type="entry name" value="Membrane associated eicosanoid/glutathione metabolism-like domain"/>
    <property type="match status" value="1"/>
</dbReference>
<evidence type="ECO:0000256" key="1">
    <source>
        <dbReference type="ARBA" id="ARBA00004370"/>
    </source>
</evidence>
<sequence length="200" mass="21701">MADRLNDGRPLVQDKRGFASQQLSSLKHSASGQQLGFLASIASSLGLRAGASCHAPYYLIGNFVFAHFILVQRTFKQYYGIDNNTAPRENVDKYGEAAIKSGKITRAQLDMIKRAGAAHSNRVENYPVFAAAVVLAIVAGVPNDVVNAQCLLYSISSIAYGACYVLIDSTPLSLLRTASWYGGCWACFRLFWVAGKALNK</sequence>
<dbReference type="EMBL" id="LFJN01000007">
    <property type="protein sequence ID" value="KPI42281.1"/>
    <property type="molecule type" value="Genomic_DNA"/>
</dbReference>
<dbReference type="VEuPathDB" id="FungiDB:AB675_9842"/>
<feature type="transmembrane region" description="Helical" evidence="5">
    <location>
        <begin position="126"/>
        <end position="143"/>
    </location>
</feature>
<organism evidence="6 7">
    <name type="scientific">Cyphellophora attinorum</name>
    <dbReference type="NCBI Taxonomy" id="1664694"/>
    <lineage>
        <taxon>Eukaryota</taxon>
        <taxon>Fungi</taxon>
        <taxon>Dikarya</taxon>
        <taxon>Ascomycota</taxon>
        <taxon>Pezizomycotina</taxon>
        <taxon>Eurotiomycetes</taxon>
        <taxon>Chaetothyriomycetidae</taxon>
        <taxon>Chaetothyriales</taxon>
        <taxon>Cyphellophoraceae</taxon>
        <taxon>Cyphellophora</taxon>
    </lineage>
</organism>
<dbReference type="PANTHER" id="PTHR35371">
    <property type="entry name" value="INNER MEMBRANE PROTEIN"/>
    <property type="match status" value="1"/>
</dbReference>
<dbReference type="GO" id="GO:0016020">
    <property type="term" value="C:membrane"/>
    <property type="evidence" value="ECO:0007669"/>
    <property type="project" value="UniProtKB-SubCell"/>
</dbReference>
<evidence type="ECO:0000313" key="6">
    <source>
        <dbReference type="EMBL" id="KPI42281.1"/>
    </source>
</evidence>
<comment type="caution">
    <text evidence="6">The sequence shown here is derived from an EMBL/GenBank/DDBJ whole genome shotgun (WGS) entry which is preliminary data.</text>
</comment>
<keyword evidence="4 5" id="KW-0472">Membrane</keyword>
<evidence type="ECO:0000256" key="3">
    <source>
        <dbReference type="ARBA" id="ARBA00022989"/>
    </source>
</evidence>
<dbReference type="InterPro" id="IPR023352">
    <property type="entry name" value="MAPEG-like_dom_sf"/>
</dbReference>
<keyword evidence="3 5" id="KW-1133">Transmembrane helix</keyword>
<evidence type="ECO:0008006" key="8">
    <source>
        <dbReference type="Google" id="ProtNLM"/>
    </source>
</evidence>
<evidence type="ECO:0000256" key="5">
    <source>
        <dbReference type="SAM" id="Phobius"/>
    </source>
</evidence>
<dbReference type="SUPFAM" id="SSF161084">
    <property type="entry name" value="MAPEG domain-like"/>
    <property type="match status" value="1"/>
</dbReference>
<feature type="transmembrane region" description="Helical" evidence="5">
    <location>
        <begin position="150"/>
        <end position="167"/>
    </location>
</feature>
<dbReference type="PANTHER" id="PTHR35371:SF2">
    <property type="entry name" value="MAPEG FAMILY PROTEIN"/>
    <property type="match status" value="1"/>
</dbReference>
<dbReference type="InterPro" id="IPR001129">
    <property type="entry name" value="Membr-assoc_MAPEG"/>
</dbReference>
<accession>A0A0N0NP31</accession>
<proteinExistence type="predicted"/>
<evidence type="ECO:0000256" key="4">
    <source>
        <dbReference type="ARBA" id="ARBA00023136"/>
    </source>
</evidence>
<dbReference type="Pfam" id="PF01124">
    <property type="entry name" value="MAPEG"/>
    <property type="match status" value="1"/>
</dbReference>
<name>A0A0N0NP31_9EURO</name>
<dbReference type="RefSeq" id="XP_018002244.1">
    <property type="nucleotide sequence ID" value="XM_018150413.1"/>
</dbReference>
<reference evidence="6 7" key="1">
    <citation type="submission" date="2015-06" db="EMBL/GenBank/DDBJ databases">
        <title>Draft genome of the ant-associated black yeast Phialophora attae CBS 131958.</title>
        <authorList>
            <person name="Moreno L.F."/>
            <person name="Stielow B.J."/>
            <person name="de Hoog S."/>
            <person name="Vicente V.A."/>
            <person name="Weiss V.A."/>
            <person name="de Vries M."/>
            <person name="Cruz L.M."/>
            <person name="Souza E.M."/>
        </authorList>
    </citation>
    <scope>NUCLEOTIDE SEQUENCE [LARGE SCALE GENOMIC DNA]</scope>
    <source>
        <strain evidence="6 7">CBS 131958</strain>
    </source>
</reference>
<gene>
    <name evidence="6" type="ORF">AB675_9842</name>
</gene>